<feature type="compositionally biased region" description="Polar residues" evidence="1">
    <location>
        <begin position="72"/>
        <end position="86"/>
    </location>
</feature>
<feature type="region of interest" description="Disordered" evidence="1">
    <location>
        <begin position="68"/>
        <end position="125"/>
    </location>
</feature>
<dbReference type="HOGENOM" id="CLU_1855300_0_0_1"/>
<feature type="compositionally biased region" description="Basic and acidic residues" evidence="1">
    <location>
        <begin position="21"/>
        <end position="32"/>
    </location>
</feature>
<dbReference type="AlphaFoldDB" id="A0A0D2B650"/>
<protein>
    <submittedName>
        <fullName evidence="2">Uncharacterized protein</fullName>
    </submittedName>
</protein>
<accession>A0A0D2B650</accession>
<keyword evidence="3" id="KW-1185">Reference proteome</keyword>
<organism evidence="2 3">
    <name type="scientific">Exophiala spinifera</name>
    <dbReference type="NCBI Taxonomy" id="91928"/>
    <lineage>
        <taxon>Eukaryota</taxon>
        <taxon>Fungi</taxon>
        <taxon>Dikarya</taxon>
        <taxon>Ascomycota</taxon>
        <taxon>Pezizomycotina</taxon>
        <taxon>Eurotiomycetes</taxon>
        <taxon>Chaetothyriomycetidae</taxon>
        <taxon>Chaetothyriales</taxon>
        <taxon>Herpotrichiellaceae</taxon>
        <taxon>Exophiala</taxon>
    </lineage>
</organism>
<name>A0A0D2B650_9EURO</name>
<dbReference type="Proteomes" id="UP000053328">
    <property type="component" value="Unassembled WGS sequence"/>
</dbReference>
<dbReference type="EMBL" id="KN847496">
    <property type="protein sequence ID" value="KIW14175.1"/>
    <property type="molecule type" value="Genomic_DNA"/>
</dbReference>
<evidence type="ECO:0000313" key="2">
    <source>
        <dbReference type="EMBL" id="KIW14175.1"/>
    </source>
</evidence>
<dbReference type="GeneID" id="27334039"/>
<proteinExistence type="predicted"/>
<feature type="compositionally biased region" description="Basic and acidic residues" evidence="1">
    <location>
        <begin position="116"/>
        <end position="125"/>
    </location>
</feature>
<evidence type="ECO:0000256" key="1">
    <source>
        <dbReference type="SAM" id="MobiDB-lite"/>
    </source>
</evidence>
<feature type="region of interest" description="Disordered" evidence="1">
    <location>
        <begin position="20"/>
        <end position="48"/>
    </location>
</feature>
<dbReference type="VEuPathDB" id="FungiDB:PV08_06956"/>
<dbReference type="RefSeq" id="XP_016234391.1">
    <property type="nucleotide sequence ID" value="XM_016381289.1"/>
</dbReference>
<sequence>MAVKNFFVEQFPKLVARLRRTKSDNDESKETPKYTTICERLTGPNGHMATPAAEGLLGGFRRNRDGSRFSEVVQSQEQASPNSTRSHIVFAELPSRRSSMEGKRTPPRPPTPYPEDDGRTVDREPQWHLARAWTAQSK</sequence>
<gene>
    <name evidence="2" type="ORF">PV08_06956</name>
</gene>
<reference evidence="2 3" key="1">
    <citation type="submission" date="2015-01" db="EMBL/GenBank/DDBJ databases">
        <title>The Genome Sequence of Exophiala spinifera CBS89968.</title>
        <authorList>
            <consortium name="The Broad Institute Genomics Platform"/>
            <person name="Cuomo C."/>
            <person name="de Hoog S."/>
            <person name="Gorbushina A."/>
            <person name="Stielow B."/>
            <person name="Teixiera M."/>
            <person name="Abouelleil A."/>
            <person name="Chapman S.B."/>
            <person name="Priest M."/>
            <person name="Young S.K."/>
            <person name="Wortman J."/>
            <person name="Nusbaum C."/>
            <person name="Birren B."/>
        </authorList>
    </citation>
    <scope>NUCLEOTIDE SEQUENCE [LARGE SCALE GENOMIC DNA]</scope>
    <source>
        <strain evidence="2 3">CBS 89968</strain>
    </source>
</reference>
<feature type="compositionally biased region" description="Basic and acidic residues" evidence="1">
    <location>
        <begin position="94"/>
        <end position="104"/>
    </location>
</feature>
<evidence type="ECO:0000313" key="3">
    <source>
        <dbReference type="Proteomes" id="UP000053328"/>
    </source>
</evidence>